<dbReference type="Proteomes" id="UP000248795">
    <property type="component" value="Unassembled WGS sequence"/>
</dbReference>
<gene>
    <name evidence="6" type="ORF">DK847_16180</name>
</gene>
<keyword evidence="3" id="KW-0804">Transcription</keyword>
<dbReference type="PANTHER" id="PTHR30055">
    <property type="entry name" value="HTH-TYPE TRANSCRIPTIONAL REGULATOR RUTR"/>
    <property type="match status" value="1"/>
</dbReference>
<dbReference type="InterPro" id="IPR050109">
    <property type="entry name" value="HTH-type_TetR-like_transc_reg"/>
</dbReference>
<dbReference type="InterPro" id="IPR001647">
    <property type="entry name" value="HTH_TetR"/>
</dbReference>
<sequence>MSGLRERQKAIRHDRIVEAATRLFREQGYETVKMEAIAAAAEVSIGTIYNYYRNKGDLLVAIVSLEVEEVLRQGEEVIANPPASAEAAVDALVGGYVEHSLHYLSKEMWRQAMAISTTQPESPFGETYAALDVALAQQTCQLIEKLQQLGLLDRAADAAGLGEVIFNNTNMNFIVFVKDEGMTLAQLRSHLRRQNRAVLAGFRSVAAGA</sequence>
<protein>
    <submittedName>
        <fullName evidence="6">TetR/AcrR family transcriptional regulator</fullName>
    </submittedName>
</protein>
<name>A0A2W2BQV1_9HYPH</name>
<organism evidence="6 7">
    <name type="scientific">Aestuariivirga litoralis</name>
    <dbReference type="NCBI Taxonomy" id="2650924"/>
    <lineage>
        <taxon>Bacteria</taxon>
        <taxon>Pseudomonadati</taxon>
        <taxon>Pseudomonadota</taxon>
        <taxon>Alphaproteobacteria</taxon>
        <taxon>Hyphomicrobiales</taxon>
        <taxon>Aestuariivirgaceae</taxon>
        <taxon>Aestuariivirga</taxon>
    </lineage>
</organism>
<evidence type="ECO:0000313" key="6">
    <source>
        <dbReference type="EMBL" id="PZF75766.1"/>
    </source>
</evidence>
<dbReference type="Pfam" id="PF00440">
    <property type="entry name" value="TetR_N"/>
    <property type="match status" value="1"/>
</dbReference>
<dbReference type="PROSITE" id="PS50977">
    <property type="entry name" value="HTH_TETR_2"/>
    <property type="match status" value="1"/>
</dbReference>
<comment type="caution">
    <text evidence="6">The sequence shown here is derived from an EMBL/GenBank/DDBJ whole genome shotgun (WGS) entry which is preliminary data.</text>
</comment>
<keyword evidence="2 4" id="KW-0238">DNA-binding</keyword>
<keyword evidence="1" id="KW-0805">Transcription regulation</keyword>
<evidence type="ECO:0000256" key="2">
    <source>
        <dbReference type="ARBA" id="ARBA00023125"/>
    </source>
</evidence>
<dbReference type="PANTHER" id="PTHR30055:SF234">
    <property type="entry name" value="HTH-TYPE TRANSCRIPTIONAL REGULATOR BETI"/>
    <property type="match status" value="1"/>
</dbReference>
<feature type="DNA-binding region" description="H-T-H motif" evidence="4">
    <location>
        <begin position="33"/>
        <end position="52"/>
    </location>
</feature>
<dbReference type="AlphaFoldDB" id="A0A2W2BQV1"/>
<keyword evidence="7" id="KW-1185">Reference proteome</keyword>
<reference evidence="7" key="1">
    <citation type="submission" date="2018-06" db="EMBL/GenBank/DDBJ databases">
        <title>Aestuariibacter litoralis strain KCTC 52945T.</title>
        <authorList>
            <person name="Li X."/>
            <person name="Salam N."/>
            <person name="Li J.-L."/>
            <person name="Chen Y.-M."/>
            <person name="Yang Z.-W."/>
            <person name="Zhang L.-Y."/>
            <person name="Han M.-X."/>
            <person name="Xiao M."/>
            <person name="Li W.-J."/>
        </authorList>
    </citation>
    <scope>NUCLEOTIDE SEQUENCE [LARGE SCALE GENOMIC DNA]</scope>
    <source>
        <strain evidence="7">KCTC 52945</strain>
    </source>
</reference>
<feature type="domain" description="HTH tetR-type" evidence="5">
    <location>
        <begin position="10"/>
        <end position="70"/>
    </location>
</feature>
<evidence type="ECO:0000259" key="5">
    <source>
        <dbReference type="PROSITE" id="PS50977"/>
    </source>
</evidence>
<dbReference type="GO" id="GO:0003700">
    <property type="term" value="F:DNA-binding transcription factor activity"/>
    <property type="evidence" value="ECO:0007669"/>
    <property type="project" value="TreeGrafter"/>
</dbReference>
<dbReference type="InterPro" id="IPR009057">
    <property type="entry name" value="Homeodomain-like_sf"/>
</dbReference>
<evidence type="ECO:0000256" key="3">
    <source>
        <dbReference type="ARBA" id="ARBA00023163"/>
    </source>
</evidence>
<dbReference type="GO" id="GO:0000976">
    <property type="term" value="F:transcription cis-regulatory region binding"/>
    <property type="evidence" value="ECO:0007669"/>
    <property type="project" value="TreeGrafter"/>
</dbReference>
<dbReference type="SUPFAM" id="SSF46689">
    <property type="entry name" value="Homeodomain-like"/>
    <property type="match status" value="1"/>
</dbReference>
<accession>A0A2W2BQV1</accession>
<proteinExistence type="predicted"/>
<evidence type="ECO:0000256" key="4">
    <source>
        <dbReference type="PROSITE-ProRule" id="PRU00335"/>
    </source>
</evidence>
<evidence type="ECO:0000256" key="1">
    <source>
        <dbReference type="ARBA" id="ARBA00023015"/>
    </source>
</evidence>
<dbReference type="PRINTS" id="PR00455">
    <property type="entry name" value="HTHTETR"/>
</dbReference>
<evidence type="ECO:0000313" key="7">
    <source>
        <dbReference type="Proteomes" id="UP000248795"/>
    </source>
</evidence>
<dbReference type="EMBL" id="QKVK01000008">
    <property type="protein sequence ID" value="PZF75766.1"/>
    <property type="molecule type" value="Genomic_DNA"/>
</dbReference>
<dbReference type="RefSeq" id="WP_111199573.1">
    <property type="nucleotide sequence ID" value="NZ_QKVK01000008.1"/>
</dbReference>
<dbReference type="Gene3D" id="1.10.357.10">
    <property type="entry name" value="Tetracycline Repressor, domain 2"/>
    <property type="match status" value="1"/>
</dbReference>